<evidence type="ECO:0000256" key="3">
    <source>
        <dbReference type="ARBA" id="ARBA00022840"/>
    </source>
</evidence>
<dbReference type="InterPro" id="IPR005482">
    <property type="entry name" value="Biotin_COase_C"/>
</dbReference>
<evidence type="ECO:0000256" key="2">
    <source>
        <dbReference type="ARBA" id="ARBA00022741"/>
    </source>
</evidence>
<dbReference type="AlphaFoldDB" id="A0A9W7WMY3"/>
<keyword evidence="3" id="KW-0067">ATP-binding</keyword>
<dbReference type="PANTHER" id="PTHR18866:SF33">
    <property type="entry name" value="METHYLCROTONOYL-COA CARBOXYLASE SUBUNIT ALPHA, MITOCHONDRIAL-RELATED"/>
    <property type="match status" value="1"/>
</dbReference>
<evidence type="ECO:0000313" key="7">
    <source>
        <dbReference type="Proteomes" id="UP001059041"/>
    </source>
</evidence>
<feature type="domain" description="Biotin carboxylation" evidence="5">
    <location>
        <begin position="1"/>
        <end position="359"/>
    </location>
</feature>
<dbReference type="Gene3D" id="3.30.470.20">
    <property type="entry name" value="ATP-grasp fold, B domain"/>
    <property type="match status" value="1"/>
</dbReference>
<organism evidence="6 7">
    <name type="scientific">Triplophysa rosa</name>
    <name type="common">Cave loach</name>
    <dbReference type="NCBI Taxonomy" id="992332"/>
    <lineage>
        <taxon>Eukaryota</taxon>
        <taxon>Metazoa</taxon>
        <taxon>Chordata</taxon>
        <taxon>Craniata</taxon>
        <taxon>Vertebrata</taxon>
        <taxon>Euteleostomi</taxon>
        <taxon>Actinopterygii</taxon>
        <taxon>Neopterygii</taxon>
        <taxon>Teleostei</taxon>
        <taxon>Ostariophysi</taxon>
        <taxon>Cypriniformes</taxon>
        <taxon>Nemacheilidae</taxon>
        <taxon>Triplophysa</taxon>
    </lineage>
</organism>
<proteinExistence type="predicted"/>
<dbReference type="InterPro" id="IPR011764">
    <property type="entry name" value="Biotin_carboxylation_dom"/>
</dbReference>
<keyword evidence="7" id="KW-1185">Reference proteome</keyword>
<evidence type="ECO:0000313" key="6">
    <source>
        <dbReference type="EMBL" id="KAI7805142.1"/>
    </source>
</evidence>
<dbReference type="InterPro" id="IPR011054">
    <property type="entry name" value="Rudment_hybrid_motif"/>
</dbReference>
<dbReference type="Gene3D" id="3.30.700.40">
    <property type="match status" value="1"/>
</dbReference>
<evidence type="ECO:0000259" key="5">
    <source>
        <dbReference type="PROSITE" id="PS50979"/>
    </source>
</evidence>
<dbReference type="Pfam" id="PF02785">
    <property type="entry name" value="Biotin_carb_C"/>
    <property type="match status" value="1"/>
</dbReference>
<comment type="caution">
    <text evidence="6">The sequence shown here is derived from an EMBL/GenBank/DDBJ whole genome shotgun (WGS) entry which is preliminary data.</text>
</comment>
<sequence>MGTSGLEALEGCQVLQDHPSPSLLWHFSGLPWDGAFALPKFHFTGLQRQQKLPLFQVLYLVEDPEVLAKLGIGPATNWAELQHFVRLVQHYVVWMVKCALFPTSVKAISQHLRRSHKVCNVGARILLIALSTGSVNIENLPCHLCERVIPLMNVHIKGQAPGPGQHQPDHLVVDPAILLDEEQVATEGPLESPLMQALLEDVRALMADLEPPQDVGGKGRSQHFSQVAAGEKVPLSQEEILLRGHSFEARIYAEDPNNNFMPGAGPLLHLSTPQGDQCTRIETGVREGDEVSAHYDPMIAKLVVWGEDRSAALKKLRYCLRQYNIVGLNTNIEFLLSLSGHPAFEAGNVHTSFIEQHYDELFPAAQKASGEMLCQAALGLLLREKQHTDSYRNQSNDTYSPFASSNGRRLNVLHCRNLTLQLGDNSKCLRSNKHTNKAKQSCGMMTSSAND</sequence>
<evidence type="ECO:0000256" key="4">
    <source>
        <dbReference type="ARBA" id="ARBA00023267"/>
    </source>
</evidence>
<dbReference type="SUPFAM" id="SSF51246">
    <property type="entry name" value="Rudiment single hybrid motif"/>
    <property type="match status" value="1"/>
</dbReference>
<dbReference type="Proteomes" id="UP001059041">
    <property type="component" value="Linkage Group LG9"/>
</dbReference>
<dbReference type="PROSITE" id="PS50979">
    <property type="entry name" value="BC"/>
    <property type="match status" value="1"/>
</dbReference>
<gene>
    <name evidence="6" type="ORF">IRJ41_000246</name>
</gene>
<dbReference type="SMART" id="SM00878">
    <property type="entry name" value="Biotin_carb_C"/>
    <property type="match status" value="1"/>
</dbReference>
<keyword evidence="4" id="KW-0092">Biotin</keyword>
<reference evidence="6" key="1">
    <citation type="submission" date="2021-02" db="EMBL/GenBank/DDBJ databases">
        <title>Comparative genomics reveals that relaxation of natural selection precedes convergent phenotypic evolution of cavefish.</title>
        <authorList>
            <person name="Peng Z."/>
        </authorList>
    </citation>
    <scope>NUCLEOTIDE SEQUENCE</scope>
    <source>
        <tissue evidence="6">Muscle</tissue>
    </source>
</reference>
<accession>A0A9W7WMY3</accession>
<dbReference type="GO" id="GO:0004485">
    <property type="term" value="F:methylcrotonoyl-CoA carboxylase activity"/>
    <property type="evidence" value="ECO:0007669"/>
    <property type="project" value="TreeGrafter"/>
</dbReference>
<name>A0A9W7WMY3_TRIRA</name>
<evidence type="ECO:0000256" key="1">
    <source>
        <dbReference type="ARBA" id="ARBA00022598"/>
    </source>
</evidence>
<keyword evidence="1" id="KW-0436">Ligase</keyword>
<dbReference type="GO" id="GO:0005524">
    <property type="term" value="F:ATP binding"/>
    <property type="evidence" value="ECO:0007669"/>
    <property type="project" value="UniProtKB-KW"/>
</dbReference>
<dbReference type="GO" id="GO:0005739">
    <property type="term" value="C:mitochondrion"/>
    <property type="evidence" value="ECO:0007669"/>
    <property type="project" value="TreeGrafter"/>
</dbReference>
<dbReference type="PANTHER" id="PTHR18866">
    <property type="entry name" value="CARBOXYLASE:PYRUVATE/ACETYL-COA/PROPIONYL-COA CARBOXYLASE"/>
    <property type="match status" value="1"/>
</dbReference>
<keyword evidence="2" id="KW-0547">Nucleotide-binding</keyword>
<dbReference type="EMBL" id="JAFHDT010000009">
    <property type="protein sequence ID" value="KAI7805142.1"/>
    <property type="molecule type" value="Genomic_DNA"/>
</dbReference>
<protein>
    <recommendedName>
        <fullName evidence="5">Biotin carboxylation domain-containing protein</fullName>
    </recommendedName>
</protein>
<dbReference type="InterPro" id="IPR050856">
    <property type="entry name" value="Biotin_carboxylase_complex"/>
</dbReference>